<proteinExistence type="evidence at transcript level"/>
<dbReference type="EMBL" id="AB922308">
    <property type="protein sequence ID" value="BAP68883.1"/>
    <property type="molecule type" value="mRNA"/>
</dbReference>
<dbReference type="AlphaFoldDB" id="A0A090BGZ4"/>
<feature type="non-terminal residue" evidence="1">
    <location>
        <position position="358"/>
    </location>
</feature>
<protein>
    <submittedName>
        <fullName evidence="1">RxLR effector candidate protein</fullName>
    </submittedName>
</protein>
<reference evidence="1" key="1">
    <citation type="journal article" date="2014" name="PLoS Pathog.">
        <title>Expression profiling during Arabidopsis/downy mildew interaction reveals a highly-expressed effector that attenuates responses to salicylic acid.</title>
        <authorList>
            <person name="Asai S."/>
            <person name="Rallapalli G."/>
            <person name="Piquerez S.J.M."/>
            <person name="Caillaud M.C."/>
            <person name="Furzer O.J."/>
            <person name="Ishaque N."/>
            <person name="Wirthmueller L."/>
            <person name="Fabro G."/>
            <person name="Shirasu K."/>
            <person name="Jones J.D.G."/>
        </authorList>
    </citation>
    <scope>NUCLEOTIDE SEQUENCE</scope>
    <source>
        <strain evidence="1">Emoy2</strain>
    </source>
</reference>
<sequence>MRICSFAFVASYARLTRGTTSLETPSSTISDDNLPTSIYSSDTNTSVTIDRLSGTDEATTDEERAEFESIVEELHKAINRLISVAQRADPILPTHSAYINKKLQLYDGEAVWRYLETLGWKPDLLLRKVKAATESAHDPGGMLEEAREQLRAHHVRIFESEKTREKMKTFELHPDRLFTMLVGAGERPGVKGGHLTKTFVSQNLDFMDAYIKGYNWRHHTKYTLLGTFKRCIDDPAELASFLSIAKRNSVYGLPAKRMQQELFAEWQYDSMTIDQIVGMMWRPAEITGVFAYQFLDTLIGYTSFCNMNQPDLQVFTVRLLRKHLGDSQLYMLTERAKEVDYPFYSDLELKLFWQSLEQ</sequence>
<organism evidence="1">
    <name type="scientific">Hyaloperonospora arabidopsidis (strain Emoy2)</name>
    <name type="common">Downy mildew agent</name>
    <name type="synonym">Peronospora arabidopsidis</name>
    <dbReference type="NCBI Taxonomy" id="559515"/>
    <lineage>
        <taxon>Eukaryota</taxon>
        <taxon>Sar</taxon>
        <taxon>Stramenopiles</taxon>
        <taxon>Oomycota</taxon>
        <taxon>Peronosporomycetes</taxon>
        <taxon>Peronosporales</taxon>
        <taxon>Peronosporaceae</taxon>
        <taxon>Hyaloperonospora</taxon>
    </lineage>
</organism>
<gene>
    <name evidence="1" type="primary">HaRxLL6</name>
</gene>
<name>A0A090BGZ4_HYAAE</name>
<evidence type="ECO:0000313" key="1">
    <source>
        <dbReference type="EMBL" id="BAP68883.1"/>
    </source>
</evidence>
<accession>A0A090BGZ4</accession>